<name>A0A6J7DY33_9ZZZZ</name>
<organism evidence="2">
    <name type="scientific">freshwater metagenome</name>
    <dbReference type="NCBI Taxonomy" id="449393"/>
    <lineage>
        <taxon>unclassified sequences</taxon>
        <taxon>metagenomes</taxon>
        <taxon>ecological metagenomes</taxon>
    </lineage>
</organism>
<dbReference type="Gene3D" id="1.10.3290.10">
    <property type="entry name" value="Fido-like domain"/>
    <property type="match status" value="1"/>
</dbReference>
<dbReference type="PROSITE" id="PS51459">
    <property type="entry name" value="FIDO"/>
    <property type="match status" value="1"/>
</dbReference>
<dbReference type="SUPFAM" id="SSF140931">
    <property type="entry name" value="Fic-like"/>
    <property type="match status" value="1"/>
</dbReference>
<dbReference type="AlphaFoldDB" id="A0A6J7DY33"/>
<dbReference type="EMBL" id="CAFBLS010000089">
    <property type="protein sequence ID" value="CAB4873900.1"/>
    <property type="molecule type" value="Genomic_DNA"/>
</dbReference>
<protein>
    <submittedName>
        <fullName evidence="2">Unannotated protein</fullName>
    </submittedName>
</protein>
<accession>A0A6J7DY33</accession>
<evidence type="ECO:0000259" key="1">
    <source>
        <dbReference type="PROSITE" id="PS51459"/>
    </source>
</evidence>
<dbReference type="InterPro" id="IPR003812">
    <property type="entry name" value="Fido"/>
</dbReference>
<reference evidence="2" key="1">
    <citation type="submission" date="2020-05" db="EMBL/GenBank/DDBJ databases">
        <authorList>
            <person name="Chiriac C."/>
            <person name="Salcher M."/>
            <person name="Ghai R."/>
            <person name="Kavagutti S V."/>
        </authorList>
    </citation>
    <scope>NUCLEOTIDE SEQUENCE</scope>
</reference>
<dbReference type="InterPro" id="IPR036597">
    <property type="entry name" value="Fido-like_dom_sf"/>
</dbReference>
<proteinExistence type="predicted"/>
<feature type="domain" description="Fido" evidence="1">
    <location>
        <begin position="99"/>
        <end position="246"/>
    </location>
</feature>
<gene>
    <name evidence="2" type="ORF">UFOPK3402_00845</name>
</gene>
<sequence>MNPDPQRRDPLAELALGAEVAAVLAAARTEIDALLWRRDIRAKAAEVAAASAERGARDSAAIDGADLVVVDGSPMGRVLDAALRLTAAVPGQVEVFANSPLQALAHLHSITATGFVPDEELGRPRTGEVADDPLNLGQLAPASAAAQRLTLLARTLTSQTQAPALLLAAVAHAELAVLCPFTWGSGLLARAAVRLVLAGRGVDPSVFSIPEHGMLELGRPAYVKALRAYSTGTREGVSEFIIWHSTACALGAKAVVVPD</sequence>
<evidence type="ECO:0000313" key="2">
    <source>
        <dbReference type="EMBL" id="CAB4873900.1"/>
    </source>
</evidence>